<dbReference type="SMART" id="SM00823">
    <property type="entry name" value="PKS_PP"/>
    <property type="match status" value="2"/>
</dbReference>
<dbReference type="InterPro" id="IPR009081">
    <property type="entry name" value="PP-bd_ACP"/>
</dbReference>
<dbReference type="Gene3D" id="3.30.559.10">
    <property type="entry name" value="Chloramphenicol acetyltransferase-like domain"/>
    <property type="match status" value="2"/>
</dbReference>
<feature type="domain" description="Carrier" evidence="9">
    <location>
        <begin position="2269"/>
        <end position="2344"/>
    </location>
</feature>
<dbReference type="InterPro" id="IPR025110">
    <property type="entry name" value="AMP-bd_C"/>
</dbReference>
<dbReference type="SUPFAM" id="SSF55469">
    <property type="entry name" value="FMN-dependent nitroreductase-like"/>
    <property type="match status" value="1"/>
</dbReference>
<dbReference type="Gene3D" id="3.30.559.30">
    <property type="entry name" value="Nonribosomal peptide synthetase, condensation domain"/>
    <property type="match status" value="2"/>
</dbReference>
<evidence type="ECO:0000313" key="10">
    <source>
        <dbReference type="EMBL" id="GAA1691561.1"/>
    </source>
</evidence>
<evidence type="ECO:0000259" key="9">
    <source>
        <dbReference type="PROSITE" id="PS50075"/>
    </source>
</evidence>
<sequence length="2349" mass="257705">MGLLHSMSPEIPISGQQLNLWRTVKSTRMPATQCLFQISGEFPLPEMRERLARLVQVYDALRLAVEDSDGPVLQVADTCDLWIREAVGTQTDAADLARQERELGFDAAEGPQLRVVLMRDAEVSWLLLSACALFMDSTSLRLVAAQLVAAESEQAAPAQQYLEYCRQQDVTASATAEETGWTAFDAPQLPYARDAGQDSATEAGRWIDWTSVPGAGLERVCRAYGLNAESVLMAAFQGFVGKLSRRGELQMGYVADGRTLEVQRACVGLLAKTLPLRVSMRAGATLVELAKQAASAICLAREQQDAYDASMQAWQVPDDAHRVAFEFLRTEMPVAQPAGPRLEFCAGGSDESDLKLVAWVQAERVGLALVGRRASFDAQAGPGLLSLFVQWLARLLDAEKSAVLCSGLLDAESADAVIAGLNAEADTDAQPRDVPVHALFRNWAVATPDAIAVAEGEGAFLTYGGLAKRSDAFAAHLRSLGVLPGDTVAIHLPRSADLLVAVLGVYQLGGCHVLLDVQLPQARKAGILSDSAAKVMVSRHTEERWGLPVVLPDVPEEGATQESTAAEMPLESTAYLVYTSGSTGRPKGIAVSHGSLTRYLQWAWRRYADGKPVGAIAHTSPDVDLSITALLLPLVAGGCVEMVEEGDGIDALARLLRRTGHAGLLKMTPTHAMLLAGHWAIEDDPLPGFDGLVLGGENLLYEHLSPWLGHVEAPLLVNEYGPAEATVACCAFDIPQQTGHGRVPIGGPIAGARLYVLDEALRPVPDGVRGELVIAGSVLSEGYSGRPALTAAAFIPDPFGLVPGARAYRSGDLVAACAPGCLEYLGRRDRQVKIRGFRVELDEIEAVLHAHPEVVHVAVDLRLFAQDVGIAAYVVPGAGAALSSHALRDFCKDRLPAHMVPNDILLLDALPLTRSGKVDLIALARQAPVARSEADYVAARDEIEAALVEIWETYIGVERIGVRDNFFDLGGHSMMAMRILFDIRGRIPAELELGDIFDRPTVAELAEFLRQRGVGDGQGTGPRLPAGIELDPAGRYEPFVLTDVQQAYWVGQTDAYELGNVGAHVYQETQFDGLDLRHLETALRKLIDRHDMMRMIILPDGRQQVLEQVPDYEIEVFDLRDQTAGEQQAVVLGIRDRMTRQVFDVSQWPLFAVCACLIDEQQIRLHLSFDALMADAWSLEILLRDFSKLYTQPELALPPLQLTFRDYVQATADPLRSPLFRQAEDYWRDRIRSIPSAPQLPMLKQLGEVAEPRFERRNHLVDAERWGRIKLRAAAAEVTPSALLLAAFAEVLSRWSRTQSFTLVLTVFDRQPLHPEIDDIVGDFTSLVLIDFQPSDADFEQRAQEVQRRLMERLGHRFFSGVRVLREMGRQQGFKSAPIMPVVFTSTLTHRKPDEATFLKDQQVDAMGVNQTPQIYLDHQLVEENGELSLNWDSLDELFPAGMLDAMFERYCAFVDSLTEESAWRQPPDLLPATTLDAYASLNDTSVPPPAELALESILRTAASRPDSPAVITGTRQVSYRELTDTAWRVAHALRGQGVARGDVVGILLNKGWEQIASVLGVVLAGAAYIPIDPQAPVERVEYVMRDAGLSVLITQDTLRQPLSAQVNYLSWDERTWFEEQSCLPFAQTWRSEDLAYLIYTSGSTGRPKAVMIEHGSIADLIADVNARFAVGPDDRALGLTALHHDLSVFDIFGVLSAGAALVLPSAHLQRDPEHWTHLVTVHQVTLWNSVPAFMAMFLEYLSGCGRGPLPRTAGLRVLLSGDTISLSLNELMRQWLPEAALYSLGGPTETTVWDIWHPIGLAGAYTGRLPYGRPLNNARYYVLDSEDRLCPVNVPGELCIAGAGLARGYWRDEQKTAAKFFHHEATGERLYRSGDLGCLRSDGTIDILGRLDRQVKLHGQRIELEEIELVLQRHPLVRAATVALRADVGTGTSLTAYVELVTDHTTVAEPPEGSTDSHGMLLNAIERIQFKTDQRGIRKDIPAQTRTVDLSRPELTDKDLQVLMRRRTQRHFEISPISHGHIGGFLSLLMQIMPPGFAMPKYQYPSAGNAYPLQCYLLVRAGRIDGVPEGAYYYHPVEHRLIMFSPEGNWDDTLHAANNVPVSQQAAFSLFVLCDMAAMVPLYGAKAAEFGLLEAGHLGQLLMSRAPDFDLGLCPVGTMEFDELRGRLALGDSHDLFYAFLGGAVSAAEFSDPKLYLTDTSKKWTEPAESAPVDALAPFVRRLLPRHMVPDHFVPVEKMPYNSNGKVDVAALEAIEVHGAEALHDFAEPETELEQALAGLWADVLGVERVGRHDDFFQLGGDSILAVQLMNRLRASFSTEIPLREVVAATTVRQLAAVIEQKLAAELD</sequence>
<dbReference type="Pfam" id="PF00668">
    <property type="entry name" value="Condensation"/>
    <property type="match status" value="2"/>
</dbReference>
<evidence type="ECO:0000256" key="6">
    <source>
        <dbReference type="ARBA" id="ARBA00022553"/>
    </source>
</evidence>
<dbReference type="Pfam" id="PF00550">
    <property type="entry name" value="PP-binding"/>
    <property type="match status" value="2"/>
</dbReference>
<keyword evidence="5" id="KW-0596">Phosphopantetheine</keyword>
<dbReference type="InterPro" id="IPR001242">
    <property type="entry name" value="Condensation_dom"/>
</dbReference>
<evidence type="ECO:0000256" key="3">
    <source>
        <dbReference type="ARBA" id="ARBA00007380"/>
    </source>
</evidence>
<reference evidence="10 11" key="1">
    <citation type="journal article" date="2019" name="Int. J. Syst. Evol. Microbiol.">
        <title>The Global Catalogue of Microorganisms (GCM) 10K type strain sequencing project: providing services to taxonomists for standard genome sequencing and annotation.</title>
        <authorList>
            <consortium name="The Broad Institute Genomics Platform"/>
            <consortium name="The Broad Institute Genome Sequencing Center for Infectious Disease"/>
            <person name="Wu L."/>
            <person name="Ma J."/>
        </authorList>
    </citation>
    <scope>NUCLEOTIDE SEQUENCE [LARGE SCALE GENOMIC DNA]</scope>
    <source>
        <strain evidence="10 11">JCM 14307</strain>
    </source>
</reference>
<dbReference type="SUPFAM" id="SSF47336">
    <property type="entry name" value="ACP-like"/>
    <property type="match status" value="2"/>
</dbReference>
<dbReference type="Gene3D" id="3.30.300.30">
    <property type="match status" value="3"/>
</dbReference>
<dbReference type="CDD" id="cd19535">
    <property type="entry name" value="Cyc_NRPS"/>
    <property type="match status" value="1"/>
</dbReference>
<dbReference type="InterPro" id="IPR010071">
    <property type="entry name" value="AA_adenyl_dom"/>
</dbReference>
<dbReference type="InterPro" id="IPR023213">
    <property type="entry name" value="CAT-like_dom_sf"/>
</dbReference>
<dbReference type="InterPro" id="IPR057737">
    <property type="entry name" value="Condensation_MtbB-like"/>
</dbReference>
<accession>A0ABN2HQ41</accession>
<dbReference type="Pfam" id="PF13193">
    <property type="entry name" value="AMP-binding_C"/>
    <property type="match status" value="1"/>
</dbReference>
<evidence type="ECO:0000313" key="11">
    <source>
        <dbReference type="Proteomes" id="UP001500280"/>
    </source>
</evidence>
<dbReference type="SUPFAM" id="SSF52777">
    <property type="entry name" value="CoA-dependent acyltransferases"/>
    <property type="match status" value="4"/>
</dbReference>
<dbReference type="InterPro" id="IPR020845">
    <property type="entry name" value="AMP-binding_CS"/>
</dbReference>
<comment type="caution">
    <text evidence="10">The sequence shown here is derived from an EMBL/GenBank/DDBJ whole genome shotgun (WGS) entry which is preliminary data.</text>
</comment>
<dbReference type="CDD" id="cd05930">
    <property type="entry name" value="A_NRPS"/>
    <property type="match status" value="1"/>
</dbReference>
<dbReference type="Gene3D" id="3.40.109.10">
    <property type="entry name" value="NADH Oxidase"/>
    <property type="match status" value="1"/>
</dbReference>
<dbReference type="EMBL" id="BAAANF010000015">
    <property type="protein sequence ID" value="GAA1691561.1"/>
    <property type="molecule type" value="Genomic_DNA"/>
</dbReference>
<dbReference type="Gene3D" id="1.10.1200.10">
    <property type="entry name" value="ACP-like"/>
    <property type="match status" value="2"/>
</dbReference>
<dbReference type="Gene3D" id="3.40.50.12780">
    <property type="entry name" value="N-terminal domain of ligase-like"/>
    <property type="match status" value="1"/>
</dbReference>
<dbReference type="PROSITE" id="PS00455">
    <property type="entry name" value="AMP_BINDING"/>
    <property type="match status" value="2"/>
</dbReference>
<dbReference type="InterPro" id="IPR036736">
    <property type="entry name" value="ACP-like_sf"/>
</dbReference>
<protein>
    <recommendedName>
        <fullName evidence="4">Phenyloxazoline synthase MbtB</fullName>
    </recommendedName>
    <alternativeName>
        <fullName evidence="8">Mycobactin synthetase protein B</fullName>
    </alternativeName>
</protein>
<keyword evidence="11" id="KW-1185">Reference proteome</keyword>
<organism evidence="10 11">
    <name type="scientific">Kribbella yunnanensis</name>
    <dbReference type="NCBI Taxonomy" id="190194"/>
    <lineage>
        <taxon>Bacteria</taxon>
        <taxon>Bacillati</taxon>
        <taxon>Actinomycetota</taxon>
        <taxon>Actinomycetes</taxon>
        <taxon>Propionibacteriales</taxon>
        <taxon>Kribbellaceae</taxon>
        <taxon>Kribbella</taxon>
    </lineage>
</organism>
<evidence type="ECO:0000256" key="2">
    <source>
        <dbReference type="ARBA" id="ARBA00005102"/>
    </source>
</evidence>
<dbReference type="InterPro" id="IPR042099">
    <property type="entry name" value="ANL_N_sf"/>
</dbReference>
<dbReference type="InterPro" id="IPR020806">
    <property type="entry name" value="PKS_PP-bd"/>
</dbReference>
<dbReference type="Gene3D" id="2.30.38.10">
    <property type="entry name" value="Luciferase, Domain 3"/>
    <property type="match status" value="1"/>
</dbReference>
<dbReference type="PROSITE" id="PS00012">
    <property type="entry name" value="PHOSPHOPANTETHEINE"/>
    <property type="match status" value="1"/>
</dbReference>
<dbReference type="PROSITE" id="PS50075">
    <property type="entry name" value="CARRIER"/>
    <property type="match status" value="2"/>
</dbReference>
<dbReference type="NCBIfam" id="TIGR01733">
    <property type="entry name" value="AA-adenyl-dom"/>
    <property type="match status" value="2"/>
</dbReference>
<dbReference type="InterPro" id="IPR006162">
    <property type="entry name" value="Ppantetheine_attach_site"/>
</dbReference>
<comment type="pathway">
    <text evidence="2">Siderophore biosynthesis; mycobactin biosynthesis.</text>
</comment>
<comment type="cofactor">
    <cofactor evidence="1">
        <name>pantetheine 4'-phosphate</name>
        <dbReference type="ChEBI" id="CHEBI:47942"/>
    </cofactor>
</comment>
<comment type="similarity">
    <text evidence="3">Belongs to the ATP-dependent AMP-binding enzyme family. MbtB subfamily.</text>
</comment>
<dbReference type="Gene3D" id="3.40.50.980">
    <property type="match status" value="2"/>
</dbReference>
<evidence type="ECO:0000256" key="5">
    <source>
        <dbReference type="ARBA" id="ARBA00022450"/>
    </source>
</evidence>
<dbReference type="Proteomes" id="UP001500280">
    <property type="component" value="Unassembled WGS sequence"/>
</dbReference>
<evidence type="ECO:0000256" key="4">
    <source>
        <dbReference type="ARBA" id="ARBA00016743"/>
    </source>
</evidence>
<keyword evidence="7" id="KW-0436">Ligase</keyword>
<feature type="domain" description="Carrier" evidence="9">
    <location>
        <begin position="938"/>
        <end position="1013"/>
    </location>
</feature>
<dbReference type="InterPro" id="IPR000415">
    <property type="entry name" value="Nitroreductase-like"/>
</dbReference>
<dbReference type="InterPro" id="IPR000873">
    <property type="entry name" value="AMP-dep_synth/lig_dom"/>
</dbReference>
<dbReference type="CDD" id="cd02142">
    <property type="entry name" value="McbC_SagB-like_oxidoreductase"/>
    <property type="match status" value="1"/>
</dbReference>
<proteinExistence type="inferred from homology"/>
<dbReference type="PANTHER" id="PTHR45527:SF10">
    <property type="entry name" value="PYOCHELIN SYNTHASE PCHF"/>
    <property type="match status" value="1"/>
</dbReference>
<evidence type="ECO:0000256" key="7">
    <source>
        <dbReference type="ARBA" id="ARBA00022598"/>
    </source>
</evidence>
<name>A0ABN2HQ41_9ACTN</name>
<gene>
    <name evidence="10" type="ORF">GCM10009745_41130</name>
</gene>
<dbReference type="InterPro" id="IPR045851">
    <property type="entry name" value="AMP-bd_C_sf"/>
</dbReference>
<dbReference type="PANTHER" id="PTHR45527">
    <property type="entry name" value="NONRIBOSOMAL PEPTIDE SYNTHETASE"/>
    <property type="match status" value="1"/>
</dbReference>
<evidence type="ECO:0000256" key="8">
    <source>
        <dbReference type="ARBA" id="ARBA00033440"/>
    </source>
</evidence>
<evidence type="ECO:0000256" key="1">
    <source>
        <dbReference type="ARBA" id="ARBA00001957"/>
    </source>
</evidence>
<dbReference type="InterPro" id="IPR029479">
    <property type="entry name" value="Nitroreductase"/>
</dbReference>
<keyword evidence="6" id="KW-0597">Phosphoprotein</keyword>
<dbReference type="Pfam" id="PF00881">
    <property type="entry name" value="Nitroreductase"/>
    <property type="match status" value="1"/>
</dbReference>
<dbReference type="Pfam" id="PF00501">
    <property type="entry name" value="AMP-binding"/>
    <property type="match status" value="2"/>
</dbReference>
<dbReference type="SUPFAM" id="SSF56801">
    <property type="entry name" value="Acetyl-CoA synthetase-like"/>
    <property type="match status" value="2"/>
</dbReference>